<sequence length="460" mass="51889">MAGDADEEMIESSGEDLEIDMNSQSLKICRCGAYDKIMSATNLLRKRILEAVNNELDQYEQPLGCLLGSSKQIFADCHKEYGPVENDRVILDSSLSEVAQHTSVCRRLIEKFSALSEDSFECKEWVYILNCFSKNVKLPSEFVSQCLTNSKVFMFNAETFADDSVDSERAESLILHSNREVLLSTGMVNRVLNLLFPPDRLTYNLDQLLCDKDLTVEAVVIENAADVISILKTDWISLSLFCGHLAVPFTAAALAYVHCASSRPANVTPPLSFQLLESTISSFATCLSAEALFMEHVFTSFAKLLQKDSELTYFMEILFGLEVVSVWIDFSAAKCHELSSSFWNAISKALSFIEREAEYLKQESESGTEAVAIASPEEITHDETIDENWLERIIKQVPTMIDQQSVLRTLHMSIILVVLTLSEEKIVKILVYKVIIMSIFCEYRKTVIVEWNNSNQQFLE</sequence>
<name>A0A0D8Y542_DICVI</name>
<dbReference type="AlphaFoldDB" id="A0A0D8Y542"/>
<dbReference type="EMBL" id="KN716190">
    <property type="protein sequence ID" value="KJH51129.1"/>
    <property type="molecule type" value="Genomic_DNA"/>
</dbReference>
<protein>
    <submittedName>
        <fullName evidence="1">Uncharacterized protein</fullName>
    </submittedName>
</protein>
<organism evidence="1 2">
    <name type="scientific">Dictyocaulus viviparus</name>
    <name type="common">Bovine lungworm</name>
    <dbReference type="NCBI Taxonomy" id="29172"/>
    <lineage>
        <taxon>Eukaryota</taxon>
        <taxon>Metazoa</taxon>
        <taxon>Ecdysozoa</taxon>
        <taxon>Nematoda</taxon>
        <taxon>Chromadorea</taxon>
        <taxon>Rhabditida</taxon>
        <taxon>Rhabditina</taxon>
        <taxon>Rhabditomorpha</taxon>
        <taxon>Strongyloidea</taxon>
        <taxon>Metastrongylidae</taxon>
        <taxon>Dictyocaulus</taxon>
    </lineage>
</organism>
<keyword evidence="2" id="KW-1185">Reference proteome</keyword>
<evidence type="ECO:0000313" key="2">
    <source>
        <dbReference type="Proteomes" id="UP000053766"/>
    </source>
</evidence>
<dbReference type="Proteomes" id="UP000053766">
    <property type="component" value="Unassembled WGS sequence"/>
</dbReference>
<reference evidence="1 2" key="1">
    <citation type="submission" date="2013-11" db="EMBL/GenBank/DDBJ databases">
        <title>Draft genome of the bovine lungworm Dictyocaulus viviparus.</title>
        <authorList>
            <person name="Mitreva M."/>
        </authorList>
    </citation>
    <scope>NUCLEOTIDE SEQUENCE [LARGE SCALE GENOMIC DNA]</scope>
    <source>
        <strain evidence="1 2">HannoverDv2000</strain>
    </source>
</reference>
<dbReference type="OrthoDB" id="5832574at2759"/>
<reference evidence="2" key="2">
    <citation type="journal article" date="2016" name="Sci. Rep.">
        <title>Dictyocaulus viviparus genome, variome and transcriptome elucidate lungworm biology and support future intervention.</title>
        <authorList>
            <person name="McNulty S.N."/>
            <person name="Strube C."/>
            <person name="Rosa B.A."/>
            <person name="Martin J.C."/>
            <person name="Tyagi R."/>
            <person name="Choi Y.J."/>
            <person name="Wang Q."/>
            <person name="Hallsworth Pepin K."/>
            <person name="Zhang X."/>
            <person name="Ozersky P."/>
            <person name="Wilson R.K."/>
            <person name="Sternberg P.W."/>
            <person name="Gasser R.B."/>
            <person name="Mitreva M."/>
        </authorList>
    </citation>
    <scope>NUCLEOTIDE SEQUENCE [LARGE SCALE GENOMIC DNA]</scope>
    <source>
        <strain evidence="2">HannoverDv2000</strain>
    </source>
</reference>
<gene>
    <name evidence="1" type="ORF">DICVIV_02688</name>
</gene>
<evidence type="ECO:0000313" key="1">
    <source>
        <dbReference type="EMBL" id="KJH51129.1"/>
    </source>
</evidence>
<dbReference type="STRING" id="29172.A0A0D8Y542"/>
<proteinExistence type="predicted"/>
<accession>A0A0D8Y542</accession>